<gene>
    <name evidence="3" type="ORF">LCGC14_2472290</name>
</gene>
<sequence>FYFNELEYMSPEYETILYEKKDKVAVITLNRPERMNAINVQMNADLKNSLKEAKEDSDVRAIVITGAGKAFCAGADVQEFASGKFREKVAGGRPIIHPYDFFRLYKPIIAAVNGVAVGFGTNLTLSCDIIYASEKASFGEFFIRMGLIPDMNGSFLLPKFLGIHKAKELIFSGKRIFADEAFKIGLVNQVFPHEELMPKTMEFANNLADQAPIALALSKEAIHKAYEKTFDEMLAVEREFNAKCYASEDHGEAATAWVEKRKPVFKGK</sequence>
<dbReference type="Pfam" id="PF00378">
    <property type="entry name" value="ECH_1"/>
    <property type="match status" value="1"/>
</dbReference>
<dbReference type="AlphaFoldDB" id="A0A0F9B9Z9"/>
<dbReference type="InterPro" id="IPR029045">
    <property type="entry name" value="ClpP/crotonase-like_dom_sf"/>
</dbReference>
<organism evidence="3">
    <name type="scientific">marine sediment metagenome</name>
    <dbReference type="NCBI Taxonomy" id="412755"/>
    <lineage>
        <taxon>unclassified sequences</taxon>
        <taxon>metagenomes</taxon>
        <taxon>ecological metagenomes</taxon>
    </lineage>
</organism>
<dbReference type="Gene3D" id="3.90.226.10">
    <property type="entry name" value="2-enoyl-CoA Hydratase, Chain A, domain 1"/>
    <property type="match status" value="1"/>
</dbReference>
<comment type="similarity">
    <text evidence="1">Belongs to the enoyl-CoA hydratase/isomerase family.</text>
</comment>
<dbReference type="Gene3D" id="1.10.12.10">
    <property type="entry name" value="Lyase 2-enoyl-coa Hydratase, Chain A, domain 2"/>
    <property type="match status" value="1"/>
</dbReference>
<dbReference type="GO" id="GO:0016836">
    <property type="term" value="F:hydro-lyase activity"/>
    <property type="evidence" value="ECO:0007669"/>
    <property type="project" value="UniProtKB-ARBA"/>
</dbReference>
<accession>A0A0F9B9Z9</accession>
<proteinExistence type="inferred from homology"/>
<reference evidence="3" key="1">
    <citation type="journal article" date="2015" name="Nature">
        <title>Complex archaea that bridge the gap between prokaryotes and eukaryotes.</title>
        <authorList>
            <person name="Spang A."/>
            <person name="Saw J.H."/>
            <person name="Jorgensen S.L."/>
            <person name="Zaremba-Niedzwiedzka K."/>
            <person name="Martijn J."/>
            <person name="Lind A.E."/>
            <person name="van Eijk R."/>
            <person name="Schleper C."/>
            <person name="Guy L."/>
            <person name="Ettema T.J."/>
        </authorList>
    </citation>
    <scope>NUCLEOTIDE SEQUENCE</scope>
</reference>
<dbReference type="PANTHER" id="PTHR43802">
    <property type="entry name" value="ENOYL-COA HYDRATASE"/>
    <property type="match status" value="1"/>
</dbReference>
<evidence type="ECO:0008006" key="4">
    <source>
        <dbReference type="Google" id="ProtNLM"/>
    </source>
</evidence>
<evidence type="ECO:0000256" key="1">
    <source>
        <dbReference type="ARBA" id="ARBA00005254"/>
    </source>
</evidence>
<evidence type="ECO:0000313" key="3">
    <source>
        <dbReference type="EMBL" id="KKL18759.1"/>
    </source>
</evidence>
<dbReference type="SUPFAM" id="SSF52096">
    <property type="entry name" value="ClpP/crotonase"/>
    <property type="match status" value="1"/>
</dbReference>
<protein>
    <recommendedName>
        <fullName evidence="4">Enoyl-CoA hydratase</fullName>
    </recommendedName>
</protein>
<keyword evidence="2" id="KW-0456">Lyase</keyword>
<dbReference type="CDD" id="cd06558">
    <property type="entry name" value="crotonase-like"/>
    <property type="match status" value="1"/>
</dbReference>
<feature type="non-terminal residue" evidence="3">
    <location>
        <position position="1"/>
    </location>
</feature>
<evidence type="ECO:0000256" key="2">
    <source>
        <dbReference type="ARBA" id="ARBA00023239"/>
    </source>
</evidence>
<dbReference type="InterPro" id="IPR001753">
    <property type="entry name" value="Enoyl-CoA_hydra/iso"/>
</dbReference>
<dbReference type="FunFam" id="1.10.12.10:FF:000001">
    <property type="entry name" value="Probable enoyl-CoA hydratase, mitochondrial"/>
    <property type="match status" value="1"/>
</dbReference>
<comment type="caution">
    <text evidence="3">The sequence shown here is derived from an EMBL/GenBank/DDBJ whole genome shotgun (WGS) entry which is preliminary data.</text>
</comment>
<dbReference type="InterPro" id="IPR014748">
    <property type="entry name" value="Enoyl-CoA_hydra_C"/>
</dbReference>
<dbReference type="EMBL" id="LAZR01038747">
    <property type="protein sequence ID" value="KKL18759.1"/>
    <property type="molecule type" value="Genomic_DNA"/>
</dbReference>
<name>A0A0F9B9Z9_9ZZZZ</name>
<dbReference type="PANTHER" id="PTHR43802:SF1">
    <property type="entry name" value="IP11341P-RELATED"/>
    <property type="match status" value="1"/>
</dbReference>